<dbReference type="GO" id="GO:0003677">
    <property type="term" value="F:DNA binding"/>
    <property type="evidence" value="ECO:0007669"/>
    <property type="project" value="TreeGrafter"/>
</dbReference>
<comment type="similarity">
    <text evidence="5">Belongs to the class I-like SAM-binding methyltransferase superfamily. C5-methyltransferase family.</text>
</comment>
<evidence type="ECO:0000256" key="3">
    <source>
        <dbReference type="ARBA" id="ARBA00022679"/>
    </source>
</evidence>
<dbReference type="GO" id="GO:0044027">
    <property type="term" value="P:negative regulation of gene expression via chromosomal CpG island methylation"/>
    <property type="evidence" value="ECO:0007669"/>
    <property type="project" value="TreeGrafter"/>
</dbReference>
<dbReference type="Gene3D" id="3.40.50.150">
    <property type="entry name" value="Vaccinia Virus protein VP39"/>
    <property type="match status" value="1"/>
</dbReference>
<reference evidence="6 7" key="1">
    <citation type="submission" date="2016-07" db="EMBL/GenBank/DDBJ databases">
        <title>Pervasive Adenine N6-methylation of Active Genes in Fungi.</title>
        <authorList>
            <consortium name="DOE Joint Genome Institute"/>
            <person name="Mondo S.J."/>
            <person name="Dannebaum R.O."/>
            <person name="Kuo R.C."/>
            <person name="Labutti K."/>
            <person name="Haridas S."/>
            <person name="Kuo A."/>
            <person name="Salamov A."/>
            <person name="Ahrendt S.R."/>
            <person name="Lipzen A."/>
            <person name="Sullivan W."/>
            <person name="Andreopoulos W.B."/>
            <person name="Clum A."/>
            <person name="Lindquist E."/>
            <person name="Daum C."/>
            <person name="Ramamoorthy G.K."/>
            <person name="Gryganskyi A."/>
            <person name="Culley D."/>
            <person name="Magnuson J.K."/>
            <person name="James T.Y."/>
            <person name="O'Malley M.A."/>
            <person name="Stajich J.E."/>
            <person name="Spatafora J.W."/>
            <person name="Visel A."/>
            <person name="Grigoriev I.V."/>
        </authorList>
    </citation>
    <scope>NUCLEOTIDE SEQUENCE [LARGE SCALE GENOMIC DNA]</scope>
    <source>
        <strain evidence="6 7">PL171</strain>
    </source>
</reference>
<dbReference type="EMBL" id="MCFL01000027">
    <property type="protein sequence ID" value="ORZ34541.1"/>
    <property type="molecule type" value="Genomic_DNA"/>
</dbReference>
<dbReference type="InterPro" id="IPR029063">
    <property type="entry name" value="SAM-dependent_MTases_sf"/>
</dbReference>
<keyword evidence="7" id="KW-1185">Reference proteome</keyword>
<proteinExistence type="inferred from homology"/>
<protein>
    <recommendedName>
        <fullName evidence="1">DNA (cytosine-5-)-methyltransferase</fullName>
        <ecNumber evidence="1">2.1.1.37</ecNumber>
    </recommendedName>
</protein>
<dbReference type="EC" id="2.1.1.37" evidence="1"/>
<feature type="active site" evidence="5">
    <location>
        <position position="66"/>
    </location>
</feature>
<evidence type="ECO:0000313" key="7">
    <source>
        <dbReference type="Proteomes" id="UP000193411"/>
    </source>
</evidence>
<feature type="non-terminal residue" evidence="6">
    <location>
        <position position="165"/>
    </location>
</feature>
<evidence type="ECO:0000256" key="5">
    <source>
        <dbReference type="PROSITE-ProRule" id="PRU01016"/>
    </source>
</evidence>
<evidence type="ECO:0000313" key="6">
    <source>
        <dbReference type="EMBL" id="ORZ34541.1"/>
    </source>
</evidence>
<dbReference type="SUPFAM" id="SSF53335">
    <property type="entry name" value="S-adenosyl-L-methionine-dependent methyltransferases"/>
    <property type="match status" value="1"/>
</dbReference>
<sequence length="165" mass="18049">THWAIEQNAEAANTFKSNFPDAEVQAVDANEVLRRAIDVNARPNSALLAGVPAVGKVDMIYCGPPCQAVSRLNIMPQVDDSKNTLFAVAMSFVELYRPKVFFLENVTGILDFQLGGIQTGRHVVEGGHPGGLFRFMIRVLLSLGYQVTWTVAQVGGFGCPQSRRR</sequence>
<keyword evidence="4 5" id="KW-0949">S-adenosyl-L-methionine</keyword>
<dbReference type="AlphaFoldDB" id="A0A1Y2HL19"/>
<dbReference type="PANTHER" id="PTHR10629:SF52">
    <property type="entry name" value="DNA (CYTOSINE-5)-METHYLTRANSFERASE 1"/>
    <property type="match status" value="1"/>
</dbReference>
<dbReference type="InterPro" id="IPR050390">
    <property type="entry name" value="C5-Methyltransferase"/>
</dbReference>
<dbReference type="GO" id="GO:0005634">
    <property type="term" value="C:nucleus"/>
    <property type="evidence" value="ECO:0007669"/>
    <property type="project" value="TreeGrafter"/>
</dbReference>
<dbReference type="OrthoDB" id="5376140at2759"/>
<comment type="caution">
    <text evidence="6">The sequence shown here is derived from an EMBL/GenBank/DDBJ whole genome shotgun (WGS) entry which is preliminary data.</text>
</comment>
<feature type="non-terminal residue" evidence="6">
    <location>
        <position position="1"/>
    </location>
</feature>
<keyword evidence="3 5" id="KW-0808">Transferase</keyword>
<organism evidence="6 7">
    <name type="scientific">Catenaria anguillulae PL171</name>
    <dbReference type="NCBI Taxonomy" id="765915"/>
    <lineage>
        <taxon>Eukaryota</taxon>
        <taxon>Fungi</taxon>
        <taxon>Fungi incertae sedis</taxon>
        <taxon>Blastocladiomycota</taxon>
        <taxon>Blastocladiomycetes</taxon>
        <taxon>Blastocladiales</taxon>
        <taxon>Catenariaceae</taxon>
        <taxon>Catenaria</taxon>
    </lineage>
</organism>
<dbReference type="GO" id="GO:0032259">
    <property type="term" value="P:methylation"/>
    <property type="evidence" value="ECO:0007669"/>
    <property type="project" value="UniProtKB-KW"/>
</dbReference>
<keyword evidence="2 5" id="KW-0489">Methyltransferase</keyword>
<dbReference type="Proteomes" id="UP000193411">
    <property type="component" value="Unassembled WGS sequence"/>
</dbReference>
<dbReference type="PRINTS" id="PR00105">
    <property type="entry name" value="C5METTRFRASE"/>
</dbReference>
<name>A0A1Y2HL19_9FUNG</name>
<dbReference type="STRING" id="765915.A0A1Y2HL19"/>
<evidence type="ECO:0000256" key="2">
    <source>
        <dbReference type="ARBA" id="ARBA00022603"/>
    </source>
</evidence>
<evidence type="ECO:0000256" key="1">
    <source>
        <dbReference type="ARBA" id="ARBA00011975"/>
    </source>
</evidence>
<dbReference type="PROSITE" id="PS51679">
    <property type="entry name" value="SAM_MT_C5"/>
    <property type="match status" value="1"/>
</dbReference>
<dbReference type="GO" id="GO:0003886">
    <property type="term" value="F:DNA (cytosine-5-)-methyltransferase activity"/>
    <property type="evidence" value="ECO:0007669"/>
    <property type="project" value="UniProtKB-EC"/>
</dbReference>
<accession>A0A1Y2HL19</accession>
<dbReference type="PANTHER" id="PTHR10629">
    <property type="entry name" value="CYTOSINE-SPECIFIC METHYLTRANSFERASE"/>
    <property type="match status" value="1"/>
</dbReference>
<dbReference type="Pfam" id="PF00145">
    <property type="entry name" value="DNA_methylase"/>
    <property type="match status" value="1"/>
</dbReference>
<evidence type="ECO:0000256" key="4">
    <source>
        <dbReference type="ARBA" id="ARBA00022691"/>
    </source>
</evidence>
<gene>
    <name evidence="6" type="ORF">BCR44DRAFT_1384080</name>
</gene>
<dbReference type="InterPro" id="IPR001525">
    <property type="entry name" value="C5_MeTfrase"/>
</dbReference>